<reference evidence="9 10" key="1">
    <citation type="submission" date="2019-03" db="EMBL/GenBank/DDBJ databases">
        <title>An improved genome assembly of the fluke Schistosoma japonicum.</title>
        <authorList>
            <person name="Hu W."/>
            <person name="Luo F."/>
            <person name="Yin M."/>
            <person name="Mo X."/>
            <person name="Sun C."/>
            <person name="Wu Q."/>
            <person name="Zhu B."/>
            <person name="Xiang M."/>
            <person name="Wang J."/>
            <person name="Wang Y."/>
            <person name="Zhang T."/>
            <person name="Xu B."/>
            <person name="Zheng H."/>
            <person name="Feng Z."/>
        </authorList>
    </citation>
    <scope>NUCLEOTIDE SEQUENCE [LARGE SCALE GENOMIC DNA]</scope>
    <source>
        <strain evidence="9">HuSjv2</strain>
        <tissue evidence="9">Worms</tissue>
    </source>
</reference>
<dbReference type="OrthoDB" id="18574at2759"/>
<feature type="repeat" description="Solcar" evidence="7">
    <location>
        <begin position="121"/>
        <end position="207"/>
    </location>
</feature>
<evidence type="ECO:0000256" key="8">
    <source>
        <dbReference type="RuleBase" id="RU000488"/>
    </source>
</evidence>
<comment type="similarity">
    <text evidence="2 8">Belongs to the mitochondrial carrier (TC 2.A.29) family.</text>
</comment>
<evidence type="ECO:0000256" key="2">
    <source>
        <dbReference type="ARBA" id="ARBA00006375"/>
    </source>
</evidence>
<proteinExistence type="inferred from homology"/>
<feature type="repeat" description="Solcar" evidence="7">
    <location>
        <begin position="2"/>
        <end position="111"/>
    </location>
</feature>
<keyword evidence="10" id="KW-1185">Reference proteome</keyword>
<dbReference type="Proteomes" id="UP000311919">
    <property type="component" value="Unassembled WGS sequence"/>
</dbReference>
<organism evidence="9 10">
    <name type="scientific">Schistosoma japonicum</name>
    <name type="common">Blood fluke</name>
    <dbReference type="NCBI Taxonomy" id="6182"/>
    <lineage>
        <taxon>Eukaryota</taxon>
        <taxon>Metazoa</taxon>
        <taxon>Spiralia</taxon>
        <taxon>Lophotrochozoa</taxon>
        <taxon>Platyhelminthes</taxon>
        <taxon>Trematoda</taxon>
        <taxon>Digenea</taxon>
        <taxon>Strigeidida</taxon>
        <taxon>Schistosomatoidea</taxon>
        <taxon>Schistosomatidae</taxon>
        <taxon>Schistosoma</taxon>
    </lineage>
</organism>
<dbReference type="EMBL" id="SKCS01000458">
    <property type="protein sequence ID" value="TNN06577.1"/>
    <property type="molecule type" value="Genomic_DNA"/>
</dbReference>
<keyword evidence="5" id="KW-0677">Repeat</keyword>
<keyword evidence="4 7" id="KW-0812">Transmembrane</keyword>
<dbReference type="SUPFAM" id="SSF103506">
    <property type="entry name" value="Mitochondrial carrier"/>
    <property type="match status" value="1"/>
</dbReference>
<dbReference type="GO" id="GO:0055085">
    <property type="term" value="P:transmembrane transport"/>
    <property type="evidence" value="ECO:0007669"/>
    <property type="project" value="InterPro"/>
</dbReference>
<dbReference type="Gene3D" id="1.50.40.10">
    <property type="entry name" value="Mitochondrial carrier domain"/>
    <property type="match status" value="1"/>
</dbReference>
<comment type="subcellular location">
    <subcellularLocation>
        <location evidence="1">Membrane</location>
        <topology evidence="1">Multi-pass membrane protein</topology>
    </subcellularLocation>
</comment>
<dbReference type="PRINTS" id="PR00926">
    <property type="entry name" value="MITOCARRIER"/>
</dbReference>
<evidence type="ECO:0000313" key="10">
    <source>
        <dbReference type="Proteomes" id="UP000311919"/>
    </source>
</evidence>
<feature type="repeat" description="Solcar" evidence="7">
    <location>
        <begin position="246"/>
        <end position="360"/>
    </location>
</feature>
<evidence type="ECO:0000313" key="9">
    <source>
        <dbReference type="EMBL" id="TNN06577.1"/>
    </source>
</evidence>
<comment type="caution">
    <text evidence="9">The sequence shown here is derived from an EMBL/GenBank/DDBJ whole genome shotgun (WGS) entry which is preliminary data.</text>
</comment>
<gene>
    <name evidence="9" type="ORF">EWB00_008292</name>
</gene>
<evidence type="ECO:0000256" key="1">
    <source>
        <dbReference type="ARBA" id="ARBA00004141"/>
    </source>
</evidence>
<sequence length="364" mass="40934">MTNNSQNLIAGGLSGLTVRFLTQPLDVIKIRFQVSCVISCVCLLKKPVFQLQVEDIKPSGKSYYTGLLQAFVRIYKEEGIYGLWKGHVPAQCLSITFCGAQFVSFYAIGNILASQKSLDTSKWVRDLVSGSLTGIIASTLCEPLDVMRTRLIAQGKNQIYSSFLRGIRDLVHEEGLLGLWRGLGPCLISVVPQTTVYFATYEQLKRSYILLKSKESISAMNTSISLKSDVCNESSLQTGGNNHYSINWHFPLWAGGFSGLLAKTIVYPLDLAKKRLEIRGFEKSRINFGELPKGYTPSTYKNIHLTQLHRSQYFASFFCLTDIVKQQGVRGLYKGWIPSALKATLTTGLTFWFYEQYCYLLSYY</sequence>
<protein>
    <submittedName>
        <fullName evidence="9">Mitochondrial thiamine pyrophosphate carrier isoform 2</fullName>
    </submittedName>
</protein>
<dbReference type="GO" id="GO:0016020">
    <property type="term" value="C:membrane"/>
    <property type="evidence" value="ECO:0007669"/>
    <property type="project" value="UniProtKB-SubCell"/>
</dbReference>
<dbReference type="AlphaFoldDB" id="A0A4Z2CQN6"/>
<dbReference type="InterPro" id="IPR002067">
    <property type="entry name" value="MCP"/>
</dbReference>
<dbReference type="InterPro" id="IPR018108">
    <property type="entry name" value="MCP_transmembrane"/>
</dbReference>
<evidence type="ECO:0000256" key="3">
    <source>
        <dbReference type="ARBA" id="ARBA00022448"/>
    </source>
</evidence>
<dbReference type="Pfam" id="PF00153">
    <property type="entry name" value="Mito_carr"/>
    <property type="match status" value="3"/>
</dbReference>
<evidence type="ECO:0000256" key="5">
    <source>
        <dbReference type="ARBA" id="ARBA00022737"/>
    </source>
</evidence>
<keyword evidence="3 8" id="KW-0813">Transport</keyword>
<keyword evidence="6 7" id="KW-0472">Membrane</keyword>
<name>A0A4Z2CQN6_SCHJA</name>
<dbReference type="InterPro" id="IPR023395">
    <property type="entry name" value="MCP_dom_sf"/>
</dbReference>
<evidence type="ECO:0000256" key="7">
    <source>
        <dbReference type="PROSITE-ProRule" id="PRU00282"/>
    </source>
</evidence>
<evidence type="ECO:0000256" key="6">
    <source>
        <dbReference type="ARBA" id="ARBA00023136"/>
    </source>
</evidence>
<dbReference type="PROSITE" id="PS50920">
    <property type="entry name" value="SOLCAR"/>
    <property type="match status" value="3"/>
</dbReference>
<dbReference type="PANTHER" id="PTHR24089">
    <property type="entry name" value="SOLUTE CARRIER FAMILY 25"/>
    <property type="match status" value="1"/>
</dbReference>
<evidence type="ECO:0000256" key="4">
    <source>
        <dbReference type="ARBA" id="ARBA00022692"/>
    </source>
</evidence>
<dbReference type="STRING" id="6182.A0A4Z2CQN6"/>
<accession>A0A4Z2CQN6</accession>